<dbReference type="PANTHER" id="PTHR47016:SF5">
    <property type="entry name" value="CLP DOMAIN SUPERFAMILY PROTEIN"/>
    <property type="match status" value="1"/>
</dbReference>
<dbReference type="InterPro" id="IPR004176">
    <property type="entry name" value="Clp_R_N"/>
</dbReference>
<evidence type="ECO:0000256" key="2">
    <source>
        <dbReference type="SAM" id="Coils"/>
    </source>
</evidence>
<keyword evidence="2" id="KW-0175">Coiled coil</keyword>
<sequence length="358" mass="38865">MQHLDLYDVLAVAARVMRCDPDAAIRRTDLEVVGQVLLDVTSPLWRDELAESAAVLLSGLVRARPFAGPNRTIAIAVVLQLAGLNGADLELEPVEELDDLLDRIKDARVATPEVVEVLSGRLRPREAAAVIVSTFGEHNEVRCEEVGMFEKFTERAQRVMVLAQEEAITLSHNYVGTEHLLLGILAEGEGVAAKSLATLGISTAAARASVVETIGRGQSEPSGNIPFTPRAKKVLELSNREALHLGHAYLGTEHLLLGLIGEGKGVAAQVLVKLGVDLPKLHQQVLSWLDRRQRAESAVAGFLAEGSEHSGNFSWATPGRRHHLLGELKSLLDENERLHQEVARLGDKLRQNNVDPDA</sequence>
<reference evidence="5" key="1">
    <citation type="journal article" date="2019" name="Int. J. Syst. Evol. Microbiol.">
        <title>The Global Catalogue of Microorganisms (GCM) 10K type strain sequencing project: providing services to taxonomists for standard genome sequencing and annotation.</title>
        <authorList>
            <consortium name="The Broad Institute Genomics Platform"/>
            <consortium name="The Broad Institute Genome Sequencing Center for Infectious Disease"/>
            <person name="Wu L."/>
            <person name="Ma J."/>
        </authorList>
    </citation>
    <scope>NUCLEOTIDE SEQUENCE [LARGE SCALE GENOMIC DNA]</scope>
    <source>
        <strain evidence="5">JCM 14306</strain>
    </source>
</reference>
<dbReference type="InterPro" id="IPR044217">
    <property type="entry name" value="CLPT1/2"/>
</dbReference>
<dbReference type="Proteomes" id="UP001501319">
    <property type="component" value="Unassembled WGS sequence"/>
</dbReference>
<proteinExistence type="predicted"/>
<evidence type="ECO:0000313" key="5">
    <source>
        <dbReference type="Proteomes" id="UP001501319"/>
    </source>
</evidence>
<evidence type="ECO:0000313" key="4">
    <source>
        <dbReference type="EMBL" id="GAA1647238.1"/>
    </source>
</evidence>
<keyword evidence="1" id="KW-0677">Repeat</keyword>
<keyword evidence="5" id="KW-1185">Reference proteome</keyword>
<dbReference type="Pfam" id="PF02861">
    <property type="entry name" value="Clp_N"/>
    <property type="match status" value="1"/>
</dbReference>
<organism evidence="4 5">
    <name type="scientific">Kribbella alba</name>
    <dbReference type="NCBI Taxonomy" id="190197"/>
    <lineage>
        <taxon>Bacteria</taxon>
        <taxon>Bacillati</taxon>
        <taxon>Actinomycetota</taxon>
        <taxon>Actinomycetes</taxon>
        <taxon>Propionibacteriales</taxon>
        <taxon>Kribbellaceae</taxon>
        <taxon>Kribbella</taxon>
    </lineage>
</organism>
<dbReference type="PANTHER" id="PTHR47016">
    <property type="entry name" value="ATP-DEPENDENT CLP PROTEASE ATP-BINDING SUBUNIT CLPT1, CHLOROPLASTIC"/>
    <property type="match status" value="1"/>
</dbReference>
<dbReference type="SUPFAM" id="SSF81923">
    <property type="entry name" value="Double Clp-N motif"/>
    <property type="match status" value="1"/>
</dbReference>
<dbReference type="InterPro" id="IPR036628">
    <property type="entry name" value="Clp_N_dom_sf"/>
</dbReference>
<comment type="caution">
    <text evidence="4">The sequence shown here is derived from an EMBL/GenBank/DDBJ whole genome shotgun (WGS) entry which is preliminary data.</text>
</comment>
<dbReference type="PROSITE" id="PS51903">
    <property type="entry name" value="CLP_R"/>
    <property type="match status" value="1"/>
</dbReference>
<evidence type="ECO:0000256" key="1">
    <source>
        <dbReference type="PROSITE-ProRule" id="PRU01251"/>
    </source>
</evidence>
<evidence type="ECO:0000259" key="3">
    <source>
        <dbReference type="PROSITE" id="PS51903"/>
    </source>
</evidence>
<protein>
    <recommendedName>
        <fullName evidence="3">Clp R domain-containing protein</fullName>
    </recommendedName>
</protein>
<feature type="coiled-coil region" evidence="2">
    <location>
        <begin position="321"/>
        <end position="348"/>
    </location>
</feature>
<dbReference type="EMBL" id="BAAANE010000007">
    <property type="protein sequence ID" value="GAA1647238.1"/>
    <property type="molecule type" value="Genomic_DNA"/>
</dbReference>
<dbReference type="Gene3D" id="1.10.1780.10">
    <property type="entry name" value="Clp, N-terminal domain"/>
    <property type="match status" value="1"/>
</dbReference>
<gene>
    <name evidence="4" type="ORF">GCM10009744_43080</name>
</gene>
<feature type="domain" description="Clp R" evidence="3">
    <location>
        <begin position="149"/>
        <end position="296"/>
    </location>
</feature>
<name>A0ABP4RHP6_9ACTN</name>
<accession>A0ABP4RHP6</accession>